<dbReference type="Proteomes" id="UP000242015">
    <property type="component" value="Unassembled WGS sequence"/>
</dbReference>
<keyword evidence="3" id="KW-0547">Nucleotide-binding</keyword>
<dbReference type="EMBL" id="NEXF01000374">
    <property type="protein sequence ID" value="PSO06886.1"/>
    <property type="molecule type" value="Genomic_DNA"/>
</dbReference>
<gene>
    <name evidence="6" type="ORF">B9Q04_13760</name>
</gene>
<dbReference type="InterPro" id="IPR027417">
    <property type="entry name" value="P-loop_NTPase"/>
</dbReference>
<evidence type="ECO:0000313" key="6">
    <source>
        <dbReference type="EMBL" id="PSO06886.1"/>
    </source>
</evidence>
<evidence type="ECO:0000256" key="2">
    <source>
        <dbReference type="ARBA" id="ARBA00022448"/>
    </source>
</evidence>
<name>A0A2R6C7Y1_9ARCH</name>
<dbReference type="InterPro" id="IPR050319">
    <property type="entry name" value="ABC_transp_ATP-bind"/>
</dbReference>
<evidence type="ECO:0000313" key="7">
    <source>
        <dbReference type="Proteomes" id="UP000242015"/>
    </source>
</evidence>
<dbReference type="GO" id="GO:0005524">
    <property type="term" value="F:ATP binding"/>
    <property type="evidence" value="ECO:0007669"/>
    <property type="project" value="UniProtKB-KW"/>
</dbReference>
<sequence length="334" mass="36653">MNVSDRVILAVNNLVKHYPVRTSFVSKLKRHTKLVVHALDNVSVSIAENETLGVIGESGSGKTTLGLATLRLVEPTSGKIVFNGLDITSMSYTDLRSVRKHMQIVFQDPVSSLDPRKRVFDIVVEPLRAAGIKDRGVLVDNATEAIRAVGLSESQLRLLPYQFSGGQKQRISIARAIVAKPKFIVLDEPTSSLDASVQAQLLTLLQKLQREFGLSYMLITHNFSVAKYMSDRVAVMYLGKIVELGSAERVAGNPLHPYTQLLLSSVLEPGVSTRLPDVPLQEKPVSNINPPHGCRFSARCPFAKDVCVREEPALIEVEPNHYAACHFAGSVSMM</sequence>
<dbReference type="PROSITE" id="PS50893">
    <property type="entry name" value="ABC_TRANSPORTER_2"/>
    <property type="match status" value="1"/>
</dbReference>
<dbReference type="AlphaFoldDB" id="A0A2R6C7Y1"/>
<reference evidence="6 7" key="1">
    <citation type="submission" date="2017-04" db="EMBL/GenBank/DDBJ databases">
        <title>Novel microbial lineages endemic to geothermal iron-oxide mats fill important gaps in the evolutionary history of Archaea.</title>
        <authorList>
            <person name="Jay Z.J."/>
            <person name="Beam J.P."/>
            <person name="Dlakic M."/>
            <person name="Rusch D.B."/>
            <person name="Kozubal M.A."/>
            <person name="Inskeep W.P."/>
        </authorList>
    </citation>
    <scope>NUCLEOTIDE SEQUENCE [LARGE SCALE GENOMIC DNA]</scope>
    <source>
        <strain evidence="6">BE_D</strain>
    </source>
</reference>
<dbReference type="Pfam" id="PF00005">
    <property type="entry name" value="ABC_tran"/>
    <property type="match status" value="1"/>
</dbReference>
<evidence type="ECO:0000259" key="5">
    <source>
        <dbReference type="PROSITE" id="PS50893"/>
    </source>
</evidence>
<protein>
    <recommendedName>
        <fullName evidence="5">ABC transporter domain-containing protein</fullName>
    </recommendedName>
</protein>
<evidence type="ECO:0000256" key="4">
    <source>
        <dbReference type="ARBA" id="ARBA00022840"/>
    </source>
</evidence>
<accession>A0A2R6C7Y1</accession>
<dbReference type="NCBIfam" id="TIGR01727">
    <property type="entry name" value="oligo_HPY"/>
    <property type="match status" value="1"/>
</dbReference>
<dbReference type="InterPro" id="IPR017871">
    <property type="entry name" value="ABC_transporter-like_CS"/>
</dbReference>
<feature type="domain" description="ABC transporter" evidence="5">
    <location>
        <begin position="20"/>
        <end position="263"/>
    </location>
</feature>
<organism evidence="6 7">
    <name type="scientific">Candidatus Marsarchaeota G2 archaeon BE_D</name>
    <dbReference type="NCBI Taxonomy" id="1978158"/>
    <lineage>
        <taxon>Archaea</taxon>
        <taxon>Candidatus Marsarchaeota</taxon>
        <taxon>Candidatus Marsarchaeota group 2</taxon>
    </lineage>
</organism>
<proteinExistence type="inferred from homology"/>
<dbReference type="PROSITE" id="PS00211">
    <property type="entry name" value="ABC_TRANSPORTER_1"/>
    <property type="match status" value="1"/>
</dbReference>
<keyword evidence="4" id="KW-0067">ATP-binding</keyword>
<dbReference type="SMART" id="SM00382">
    <property type="entry name" value="AAA"/>
    <property type="match status" value="1"/>
</dbReference>
<dbReference type="CDD" id="cd03257">
    <property type="entry name" value="ABC_NikE_OppD_transporters"/>
    <property type="match status" value="1"/>
</dbReference>
<comment type="similarity">
    <text evidence="1">Belongs to the ABC transporter superfamily.</text>
</comment>
<dbReference type="GO" id="GO:0016887">
    <property type="term" value="F:ATP hydrolysis activity"/>
    <property type="evidence" value="ECO:0007669"/>
    <property type="project" value="InterPro"/>
</dbReference>
<dbReference type="GO" id="GO:0015833">
    <property type="term" value="P:peptide transport"/>
    <property type="evidence" value="ECO:0007669"/>
    <property type="project" value="InterPro"/>
</dbReference>
<dbReference type="GO" id="GO:0055085">
    <property type="term" value="P:transmembrane transport"/>
    <property type="evidence" value="ECO:0007669"/>
    <property type="project" value="UniProtKB-ARBA"/>
</dbReference>
<dbReference type="FunFam" id="3.40.50.300:FF:000016">
    <property type="entry name" value="Oligopeptide ABC transporter ATP-binding component"/>
    <property type="match status" value="1"/>
</dbReference>
<evidence type="ECO:0000256" key="1">
    <source>
        <dbReference type="ARBA" id="ARBA00005417"/>
    </source>
</evidence>
<dbReference type="SUPFAM" id="SSF52540">
    <property type="entry name" value="P-loop containing nucleoside triphosphate hydrolases"/>
    <property type="match status" value="1"/>
</dbReference>
<keyword evidence="2" id="KW-0813">Transport</keyword>
<dbReference type="PANTHER" id="PTHR43776">
    <property type="entry name" value="TRANSPORT ATP-BINDING PROTEIN"/>
    <property type="match status" value="1"/>
</dbReference>
<dbReference type="InterPro" id="IPR003439">
    <property type="entry name" value="ABC_transporter-like_ATP-bd"/>
</dbReference>
<dbReference type="InterPro" id="IPR003593">
    <property type="entry name" value="AAA+_ATPase"/>
</dbReference>
<dbReference type="InterPro" id="IPR013563">
    <property type="entry name" value="Oligopep_ABC_C"/>
</dbReference>
<evidence type="ECO:0000256" key="3">
    <source>
        <dbReference type="ARBA" id="ARBA00022741"/>
    </source>
</evidence>
<comment type="caution">
    <text evidence="6">The sequence shown here is derived from an EMBL/GenBank/DDBJ whole genome shotgun (WGS) entry which is preliminary data.</text>
</comment>
<dbReference type="Gene3D" id="3.40.50.300">
    <property type="entry name" value="P-loop containing nucleotide triphosphate hydrolases"/>
    <property type="match status" value="1"/>
</dbReference>
<dbReference type="PANTHER" id="PTHR43776:SF7">
    <property type="entry name" value="D,D-DIPEPTIDE TRANSPORT ATP-BINDING PROTEIN DDPF-RELATED"/>
    <property type="match status" value="1"/>
</dbReference>
<dbReference type="Pfam" id="PF08352">
    <property type="entry name" value="oligo_HPY"/>
    <property type="match status" value="1"/>
</dbReference>